<evidence type="ECO:0000313" key="3">
    <source>
        <dbReference type="Proteomes" id="UP000265515"/>
    </source>
</evidence>
<proteinExistence type="predicted"/>
<feature type="region of interest" description="Disordered" evidence="1">
    <location>
        <begin position="291"/>
        <end position="310"/>
    </location>
</feature>
<reference evidence="2 3" key="1">
    <citation type="journal article" date="2018" name="Cell">
        <title>The Chara Genome: Secondary Complexity and Implications for Plant Terrestrialization.</title>
        <authorList>
            <person name="Nishiyama T."/>
            <person name="Sakayama H."/>
            <person name="Vries J.D."/>
            <person name="Buschmann H."/>
            <person name="Saint-Marcoux D."/>
            <person name="Ullrich K.K."/>
            <person name="Haas F.B."/>
            <person name="Vanderstraeten L."/>
            <person name="Becker D."/>
            <person name="Lang D."/>
            <person name="Vosolsobe S."/>
            <person name="Rombauts S."/>
            <person name="Wilhelmsson P.K.I."/>
            <person name="Janitza P."/>
            <person name="Kern R."/>
            <person name="Heyl A."/>
            <person name="Rumpler F."/>
            <person name="Villalobos L.I.A.C."/>
            <person name="Clay J.M."/>
            <person name="Skokan R."/>
            <person name="Toyoda A."/>
            <person name="Suzuki Y."/>
            <person name="Kagoshima H."/>
            <person name="Schijlen E."/>
            <person name="Tajeshwar N."/>
            <person name="Catarino B."/>
            <person name="Hetherington A.J."/>
            <person name="Saltykova A."/>
            <person name="Bonnot C."/>
            <person name="Breuninger H."/>
            <person name="Symeonidi A."/>
            <person name="Radhakrishnan G.V."/>
            <person name="Van Nieuwerburgh F."/>
            <person name="Deforce D."/>
            <person name="Chang C."/>
            <person name="Karol K.G."/>
            <person name="Hedrich R."/>
            <person name="Ulvskov P."/>
            <person name="Glockner G."/>
            <person name="Delwiche C.F."/>
            <person name="Petrasek J."/>
            <person name="Van de Peer Y."/>
            <person name="Friml J."/>
            <person name="Beilby M."/>
            <person name="Dolan L."/>
            <person name="Kohara Y."/>
            <person name="Sugano S."/>
            <person name="Fujiyama A."/>
            <person name="Delaux P.-M."/>
            <person name="Quint M."/>
            <person name="TheiBen G."/>
            <person name="Hagemann M."/>
            <person name="Harholt J."/>
            <person name="Dunand C."/>
            <person name="Zachgo S."/>
            <person name="Langdale J."/>
            <person name="Maumus F."/>
            <person name="Straeten D.V.D."/>
            <person name="Gould S.B."/>
            <person name="Rensing S.A."/>
        </authorList>
    </citation>
    <scope>NUCLEOTIDE SEQUENCE [LARGE SCALE GENOMIC DNA]</scope>
    <source>
        <strain evidence="2 3">S276</strain>
    </source>
</reference>
<dbReference type="AlphaFoldDB" id="A0A388LYM5"/>
<sequence length="361" mass="39671">MEGTAERDRSPGPQGSNPRWMGAAVEVPWRQPSQRQPSTQALYSRYEAANEPRPEEGLLGGRGYNRHFIEHPGGVHGILLWRERACARARHVAVSVVGDVAGRTDDDAVTGDVPAKLLITFIGGTMGLAGLLQRDDEGELQRGADEWLIIMENGCRRLQELVGELSVRSNEEPGIDGGAISLADWLNDTTEDILDVMWELEEGPDPRLEAYIDWWWADGIMATRRVLFAKGRDLRFLLEDRLASEAITIPTIISTTPLSTSEAATTVISTATTITTTTTMMMHAVTMVKSPPMKTQKSPPMRTKTSTTTAGTRTTGALLLMVVRPFTQAWAVGSALRSFPPFDRGPLMLLWSFAIWRTGVG</sequence>
<feature type="compositionally biased region" description="Basic and acidic residues" evidence="1">
    <location>
        <begin position="1"/>
        <end position="10"/>
    </location>
</feature>
<evidence type="ECO:0000256" key="1">
    <source>
        <dbReference type="SAM" id="MobiDB-lite"/>
    </source>
</evidence>
<feature type="region of interest" description="Disordered" evidence="1">
    <location>
        <begin position="1"/>
        <end position="40"/>
    </location>
</feature>
<evidence type="ECO:0000313" key="2">
    <source>
        <dbReference type="EMBL" id="GBG87417.1"/>
    </source>
</evidence>
<feature type="compositionally biased region" description="Polar residues" evidence="1">
    <location>
        <begin position="31"/>
        <end position="40"/>
    </location>
</feature>
<name>A0A388LYM5_CHABU</name>
<protein>
    <submittedName>
        <fullName evidence="2">Uncharacterized protein</fullName>
    </submittedName>
</protein>
<accession>A0A388LYM5</accession>
<comment type="caution">
    <text evidence="2">The sequence shown here is derived from an EMBL/GenBank/DDBJ whole genome shotgun (WGS) entry which is preliminary data.</text>
</comment>
<dbReference type="Proteomes" id="UP000265515">
    <property type="component" value="Unassembled WGS sequence"/>
</dbReference>
<keyword evidence="3" id="KW-1185">Reference proteome</keyword>
<dbReference type="EMBL" id="BFEA01000611">
    <property type="protein sequence ID" value="GBG87417.1"/>
    <property type="molecule type" value="Genomic_DNA"/>
</dbReference>
<organism evidence="2 3">
    <name type="scientific">Chara braunii</name>
    <name type="common">Braun's stonewort</name>
    <dbReference type="NCBI Taxonomy" id="69332"/>
    <lineage>
        <taxon>Eukaryota</taxon>
        <taxon>Viridiplantae</taxon>
        <taxon>Streptophyta</taxon>
        <taxon>Charophyceae</taxon>
        <taxon>Charales</taxon>
        <taxon>Characeae</taxon>
        <taxon>Chara</taxon>
    </lineage>
</organism>
<gene>
    <name evidence="2" type="ORF">CBR_g45474</name>
</gene>
<dbReference type="Gramene" id="GBG87417">
    <property type="protein sequence ID" value="GBG87417"/>
    <property type="gene ID" value="CBR_g45474"/>
</dbReference>